<dbReference type="InterPro" id="IPR050832">
    <property type="entry name" value="Bact_Acetyltransf"/>
</dbReference>
<name>A0A4R6Y807_9BURK</name>
<comment type="caution">
    <text evidence="4">The sequence shown here is derived from an EMBL/GenBank/DDBJ whole genome shotgun (WGS) entry which is preliminary data.</text>
</comment>
<organism evidence="4 5">
    <name type="scientific">Hydromonas duriensis</name>
    <dbReference type="NCBI Taxonomy" id="1527608"/>
    <lineage>
        <taxon>Bacteria</taxon>
        <taxon>Pseudomonadati</taxon>
        <taxon>Pseudomonadota</taxon>
        <taxon>Betaproteobacteria</taxon>
        <taxon>Burkholderiales</taxon>
        <taxon>Burkholderiaceae</taxon>
        <taxon>Hydromonas</taxon>
    </lineage>
</organism>
<dbReference type="AlphaFoldDB" id="A0A4R6Y807"/>
<dbReference type="Gene3D" id="3.40.630.30">
    <property type="match status" value="1"/>
</dbReference>
<protein>
    <submittedName>
        <fullName evidence="4">Acetyltransferase (GNAT) family protein</fullName>
    </submittedName>
</protein>
<evidence type="ECO:0000259" key="3">
    <source>
        <dbReference type="PROSITE" id="PS51186"/>
    </source>
</evidence>
<keyword evidence="5" id="KW-1185">Reference proteome</keyword>
<dbReference type="InterPro" id="IPR000182">
    <property type="entry name" value="GNAT_dom"/>
</dbReference>
<dbReference type="OrthoDB" id="9792929at2"/>
<dbReference type="CDD" id="cd04301">
    <property type="entry name" value="NAT_SF"/>
    <property type="match status" value="1"/>
</dbReference>
<keyword evidence="1 4" id="KW-0808">Transferase</keyword>
<dbReference type="PANTHER" id="PTHR43877">
    <property type="entry name" value="AMINOALKYLPHOSPHONATE N-ACETYLTRANSFERASE-RELATED-RELATED"/>
    <property type="match status" value="1"/>
</dbReference>
<evidence type="ECO:0000256" key="2">
    <source>
        <dbReference type="ARBA" id="ARBA00023315"/>
    </source>
</evidence>
<dbReference type="SUPFAM" id="SSF55729">
    <property type="entry name" value="Acyl-CoA N-acyltransferases (Nat)"/>
    <property type="match status" value="1"/>
</dbReference>
<keyword evidence="2" id="KW-0012">Acyltransferase</keyword>
<proteinExistence type="predicted"/>
<dbReference type="Proteomes" id="UP000294480">
    <property type="component" value="Unassembled WGS sequence"/>
</dbReference>
<accession>A0A4R6Y807</accession>
<feature type="domain" description="N-acetyltransferase" evidence="3">
    <location>
        <begin position="12"/>
        <end position="154"/>
    </location>
</feature>
<dbReference type="GO" id="GO:0016747">
    <property type="term" value="F:acyltransferase activity, transferring groups other than amino-acyl groups"/>
    <property type="evidence" value="ECO:0007669"/>
    <property type="project" value="InterPro"/>
</dbReference>
<gene>
    <name evidence="4" type="ORF">DFR44_10916</name>
</gene>
<evidence type="ECO:0000256" key="1">
    <source>
        <dbReference type="ARBA" id="ARBA00022679"/>
    </source>
</evidence>
<evidence type="ECO:0000313" key="4">
    <source>
        <dbReference type="EMBL" id="TDR31499.1"/>
    </source>
</evidence>
<dbReference type="InterPro" id="IPR016181">
    <property type="entry name" value="Acyl_CoA_acyltransferase"/>
</dbReference>
<dbReference type="EMBL" id="SNZE01000009">
    <property type="protein sequence ID" value="TDR31499.1"/>
    <property type="molecule type" value="Genomic_DNA"/>
</dbReference>
<dbReference type="Pfam" id="PF00583">
    <property type="entry name" value="Acetyltransf_1"/>
    <property type="match status" value="1"/>
</dbReference>
<dbReference type="RefSeq" id="WP_133619874.1">
    <property type="nucleotide sequence ID" value="NZ_SNZE01000009.1"/>
</dbReference>
<evidence type="ECO:0000313" key="5">
    <source>
        <dbReference type="Proteomes" id="UP000294480"/>
    </source>
</evidence>
<reference evidence="4 5" key="1">
    <citation type="submission" date="2019-03" db="EMBL/GenBank/DDBJ databases">
        <title>Genomic Encyclopedia of Type Strains, Phase IV (KMG-IV): sequencing the most valuable type-strain genomes for metagenomic binning, comparative biology and taxonomic classification.</title>
        <authorList>
            <person name="Goeker M."/>
        </authorList>
    </citation>
    <scope>NUCLEOTIDE SEQUENCE [LARGE SCALE GENOMIC DNA]</scope>
    <source>
        <strain evidence="4 5">DSM 102852</strain>
    </source>
</reference>
<dbReference type="PANTHER" id="PTHR43877:SF2">
    <property type="entry name" value="AMINOALKYLPHOSPHONATE N-ACETYLTRANSFERASE-RELATED"/>
    <property type="match status" value="1"/>
</dbReference>
<dbReference type="PROSITE" id="PS51186">
    <property type="entry name" value="GNAT"/>
    <property type="match status" value="1"/>
</dbReference>
<sequence>MNAVSVKWAKLSDVECVVPLFDGYRQFYQKPSDLALSARILTVRLQNNQSRVALAFDEQGEACGFAQLYPMFSSLAMSLEATQVWLLNDLFVKPSARGLGVGKTLLDFVQNWAADEKLGYLMLETAKTNVVAQKFYEAQGWRRDNDFYTYYYVL</sequence>